<dbReference type="EMBL" id="MLJW01005952">
    <property type="protein sequence ID" value="OIQ67400.1"/>
    <property type="molecule type" value="Genomic_DNA"/>
</dbReference>
<name>A0A1J5P9H1_9ZZZZ</name>
<protein>
    <submittedName>
        <fullName evidence="1">Uncharacterized protein</fullName>
    </submittedName>
</protein>
<reference evidence="1" key="1">
    <citation type="submission" date="2016-10" db="EMBL/GenBank/DDBJ databases">
        <title>Sequence of Gallionella enrichment culture.</title>
        <authorList>
            <person name="Poehlein A."/>
            <person name="Muehling M."/>
            <person name="Daniel R."/>
        </authorList>
    </citation>
    <scope>NUCLEOTIDE SEQUENCE</scope>
</reference>
<organism evidence="1">
    <name type="scientific">mine drainage metagenome</name>
    <dbReference type="NCBI Taxonomy" id="410659"/>
    <lineage>
        <taxon>unclassified sequences</taxon>
        <taxon>metagenomes</taxon>
        <taxon>ecological metagenomes</taxon>
    </lineage>
</organism>
<proteinExistence type="predicted"/>
<gene>
    <name evidence="1" type="ORF">GALL_510200</name>
</gene>
<evidence type="ECO:0000313" key="1">
    <source>
        <dbReference type="EMBL" id="OIQ67400.1"/>
    </source>
</evidence>
<dbReference type="AlphaFoldDB" id="A0A1J5P9H1"/>
<accession>A0A1J5P9H1</accession>
<sequence length="134" mass="14534">MAVLGTGHAHDDDAIDDQRRARHRVAVLGGRGLGRTHHPDLFARQGVQRHEPVVHESPDHHAFVDSGAAIDDAAADDAQGLRWIVVNDPPDLLARQGVDGHRRIVGRCINDAVLDEGKSFASLQVGERIGPNRD</sequence>
<comment type="caution">
    <text evidence="1">The sequence shown here is derived from an EMBL/GenBank/DDBJ whole genome shotgun (WGS) entry which is preliminary data.</text>
</comment>